<dbReference type="RefSeq" id="WP_043844239.1">
    <property type="nucleotide sequence ID" value="NZ_AQQW01000005.1"/>
</dbReference>
<evidence type="ECO:0000313" key="3">
    <source>
        <dbReference type="Proteomes" id="UP000019063"/>
    </source>
</evidence>
<reference evidence="2 3" key="1">
    <citation type="journal article" date="2014" name="Antonie Van Leeuwenhoek">
        <title>Roseivivax atlanticus sp. nov., isolated from surface seawater of the Atlantic Ocean.</title>
        <authorList>
            <person name="Li G."/>
            <person name="Lai Q."/>
            <person name="Liu X."/>
            <person name="Sun F."/>
            <person name="Shao Z."/>
        </authorList>
    </citation>
    <scope>NUCLEOTIDE SEQUENCE [LARGE SCALE GENOMIC DNA]</scope>
    <source>
        <strain evidence="2 3">22II-s10s</strain>
    </source>
</reference>
<keyword evidence="1" id="KW-1133">Transmembrane helix</keyword>
<feature type="transmembrane region" description="Helical" evidence="1">
    <location>
        <begin position="238"/>
        <end position="260"/>
    </location>
</feature>
<feature type="transmembrane region" description="Helical" evidence="1">
    <location>
        <begin position="195"/>
        <end position="217"/>
    </location>
</feature>
<proteinExistence type="predicted"/>
<organism evidence="2 3">
    <name type="scientific">Roseivivax marinus</name>
    <dbReference type="NCBI Taxonomy" id="1379903"/>
    <lineage>
        <taxon>Bacteria</taxon>
        <taxon>Pseudomonadati</taxon>
        <taxon>Pseudomonadota</taxon>
        <taxon>Alphaproteobacteria</taxon>
        <taxon>Rhodobacterales</taxon>
        <taxon>Roseobacteraceae</taxon>
        <taxon>Roseivivax</taxon>
    </lineage>
</organism>
<feature type="transmembrane region" description="Helical" evidence="1">
    <location>
        <begin position="136"/>
        <end position="155"/>
    </location>
</feature>
<dbReference type="STRING" id="1379903.ATO8_09933"/>
<feature type="transmembrane region" description="Helical" evidence="1">
    <location>
        <begin position="280"/>
        <end position="300"/>
    </location>
</feature>
<dbReference type="AlphaFoldDB" id="W4HJG0"/>
<feature type="transmembrane region" description="Helical" evidence="1">
    <location>
        <begin position="167"/>
        <end position="189"/>
    </location>
</feature>
<feature type="transmembrane region" description="Helical" evidence="1">
    <location>
        <begin position="344"/>
        <end position="366"/>
    </location>
</feature>
<feature type="transmembrane region" description="Helical" evidence="1">
    <location>
        <begin position="104"/>
        <end position="130"/>
    </location>
</feature>
<protein>
    <recommendedName>
        <fullName evidence="4">Transmembrane protein</fullName>
    </recommendedName>
</protein>
<evidence type="ECO:0000313" key="2">
    <source>
        <dbReference type="EMBL" id="ETW12854.1"/>
    </source>
</evidence>
<keyword evidence="3" id="KW-1185">Reference proteome</keyword>
<dbReference type="InterPro" id="IPR031617">
    <property type="entry name" value="PelG"/>
</dbReference>
<dbReference type="EMBL" id="AQQW01000005">
    <property type="protein sequence ID" value="ETW12854.1"/>
    <property type="molecule type" value="Genomic_DNA"/>
</dbReference>
<feature type="transmembrane region" description="Helical" evidence="1">
    <location>
        <begin position="372"/>
        <end position="396"/>
    </location>
</feature>
<evidence type="ECO:0000256" key="1">
    <source>
        <dbReference type="SAM" id="Phobius"/>
    </source>
</evidence>
<feature type="transmembrane region" description="Helical" evidence="1">
    <location>
        <begin position="403"/>
        <end position="423"/>
    </location>
</feature>
<comment type="caution">
    <text evidence="2">The sequence shown here is derived from an EMBL/GenBank/DDBJ whole genome shotgun (WGS) entry which is preliminary data.</text>
</comment>
<sequence>MSAASLIRQVARQTDWWFDGPLLSPLRQIGAGLLVAAGPWILAIVTLTLIGAATEPRLGAVVLEDMRLAIVYAFMLGPIVAAPAGVIAARAVTDAVGTDAEVPVGAILLIAAGIAGIGAEALAATVTLIFGLTDPGLALAFAVLTAVSAMMWTAFPVLTACRARHRLIVAFAVGMAAALGLSLAVAGIARSGADVVWCFTTGIALCFALCVVPLDPAALTPAALRDAARRLGGAGRSAWPLALGASLAIAGVWADKWVAWAWTGGQVSAAGFRHLPAYDSALFLAQLSVLPGLAAIAMFYEGPVRAAMARFRSELMRGTSLSGAERAVGVVAARLWTGLGRITVAQAALSAALILASPALAAAGGLRLDQLLLLRTGIAGAFLHMILLAASGVLILANRKAAFAAVQAAFLGFNLALSATLAAGGHLSALGFAGAAALAAALTVVLAMQTVRELLRHVFLSGNDGLFRSD</sequence>
<dbReference type="Pfam" id="PF16933">
    <property type="entry name" value="PelG"/>
    <property type="match status" value="1"/>
</dbReference>
<feature type="transmembrane region" description="Helical" evidence="1">
    <location>
        <begin position="29"/>
        <end position="50"/>
    </location>
</feature>
<gene>
    <name evidence="2" type="ORF">ATO8_09933</name>
</gene>
<keyword evidence="1" id="KW-0812">Transmembrane</keyword>
<dbReference type="eggNOG" id="COG4267">
    <property type="taxonomic scope" value="Bacteria"/>
</dbReference>
<accession>W4HJG0</accession>
<name>W4HJG0_9RHOB</name>
<feature type="transmembrane region" description="Helical" evidence="1">
    <location>
        <begin position="429"/>
        <end position="448"/>
    </location>
</feature>
<evidence type="ECO:0008006" key="4">
    <source>
        <dbReference type="Google" id="ProtNLM"/>
    </source>
</evidence>
<dbReference type="Proteomes" id="UP000019063">
    <property type="component" value="Unassembled WGS sequence"/>
</dbReference>
<keyword evidence="1" id="KW-0472">Membrane</keyword>
<feature type="transmembrane region" description="Helical" evidence="1">
    <location>
        <begin position="70"/>
        <end position="92"/>
    </location>
</feature>